<reference evidence="6" key="1">
    <citation type="submission" date="2020-06" db="EMBL/GenBank/DDBJ databases">
        <title>A chromosome-scale genome assembly of Talaromyces rugulosus W13939.</title>
        <authorList>
            <person name="Wang B."/>
            <person name="Guo L."/>
            <person name="Ye K."/>
            <person name="Wang L."/>
        </authorList>
    </citation>
    <scope>NUCLEOTIDE SEQUENCE [LARGE SCALE GENOMIC DNA]</scope>
    <source>
        <strain evidence="6">W13939</strain>
    </source>
</reference>
<feature type="compositionally biased region" description="Basic residues" evidence="4">
    <location>
        <begin position="55"/>
        <end position="64"/>
    </location>
</feature>
<evidence type="ECO:0008006" key="7">
    <source>
        <dbReference type="Google" id="ProtNLM"/>
    </source>
</evidence>
<dbReference type="InterPro" id="IPR001138">
    <property type="entry name" value="Zn2Cys6_DnaBD"/>
</dbReference>
<keyword evidence="6" id="KW-1185">Reference proteome</keyword>
<dbReference type="AlphaFoldDB" id="A0A7H8R4B3"/>
<dbReference type="PANTHER" id="PTHR38791:SF13">
    <property type="entry name" value="ZN(2)-C6 FUNGAL-TYPE DOMAIN-CONTAINING PROTEIN"/>
    <property type="match status" value="1"/>
</dbReference>
<gene>
    <name evidence="5" type="ORF">TRUGW13939_06865</name>
</gene>
<sequence>MVHHGPARGCQRCKDRHCGLERPACRQCVKLNFRCPGYRHELDVVLRDQTTSVVRRHGGNRNGRKPAASSAQVASTNRFNKPSLPGEIVSGLETFALSFLVFGSGLVGDGRTSHGHLDSLQSLYQKSAPMPLFTLTTSWMATLVLSMVCKTGKQQCLNEESRLMAKVIQSIRKAVIDPVSSVSDETLAAVVILGHGEFLRSKLHISPPSEKPVSFMIHQAGAEALIRRRGLLNFQGSSSVALFDAVRHNAVSIATIEPRGSHTLNWDLWDIMDDRFRELCDSYTPATELDACGARIISLKRRVQNTSVYDNSPDLLQKDLIALFDRIQSWRWRIPADWKSNDAATEVSNQTPNVQYLFNEWYLLQLEASHLIKQFKTKFNDQNPCETEFTRELEWVDIVIASTYPLLGQAPAPHLKISRKATPIARKECDALRGPRLFGQSIEKLEIILLNALKSLQLPAMVESRYKEIVNWVKVKRTH</sequence>
<dbReference type="GeneID" id="55994358"/>
<evidence type="ECO:0000313" key="5">
    <source>
        <dbReference type="EMBL" id="QKX59723.1"/>
    </source>
</evidence>
<dbReference type="RefSeq" id="XP_035345900.1">
    <property type="nucleotide sequence ID" value="XM_035490007.1"/>
</dbReference>
<feature type="region of interest" description="Disordered" evidence="4">
    <location>
        <begin position="55"/>
        <end position="75"/>
    </location>
</feature>
<evidence type="ECO:0000256" key="2">
    <source>
        <dbReference type="ARBA" id="ARBA00023163"/>
    </source>
</evidence>
<evidence type="ECO:0000256" key="3">
    <source>
        <dbReference type="ARBA" id="ARBA00023242"/>
    </source>
</evidence>
<keyword evidence="3" id="KW-0539">Nucleus</keyword>
<proteinExistence type="predicted"/>
<dbReference type="InterPro" id="IPR053175">
    <property type="entry name" value="DHMBA_Reg_Transcription_Factor"/>
</dbReference>
<dbReference type="GO" id="GO:0008270">
    <property type="term" value="F:zinc ion binding"/>
    <property type="evidence" value="ECO:0007669"/>
    <property type="project" value="InterPro"/>
</dbReference>
<accession>A0A7H8R4B3</accession>
<dbReference type="KEGG" id="trg:TRUGW13939_06865"/>
<organism evidence="5 6">
    <name type="scientific">Talaromyces rugulosus</name>
    <name type="common">Penicillium rugulosum</name>
    <dbReference type="NCBI Taxonomy" id="121627"/>
    <lineage>
        <taxon>Eukaryota</taxon>
        <taxon>Fungi</taxon>
        <taxon>Dikarya</taxon>
        <taxon>Ascomycota</taxon>
        <taxon>Pezizomycotina</taxon>
        <taxon>Eurotiomycetes</taxon>
        <taxon>Eurotiomycetidae</taxon>
        <taxon>Eurotiales</taxon>
        <taxon>Trichocomaceae</taxon>
        <taxon>Talaromyces</taxon>
        <taxon>Talaromyces sect. Islandici</taxon>
    </lineage>
</organism>
<dbReference type="CDD" id="cd00067">
    <property type="entry name" value="GAL4"/>
    <property type="match status" value="1"/>
</dbReference>
<evidence type="ECO:0000256" key="4">
    <source>
        <dbReference type="SAM" id="MobiDB-lite"/>
    </source>
</evidence>
<protein>
    <recommendedName>
        <fullName evidence="7">Zn(2)-C6 fungal-type domain-containing protein</fullName>
    </recommendedName>
</protein>
<dbReference type="EMBL" id="CP055901">
    <property type="protein sequence ID" value="QKX59723.1"/>
    <property type="molecule type" value="Genomic_DNA"/>
</dbReference>
<dbReference type="Proteomes" id="UP000509510">
    <property type="component" value="Chromosome IV"/>
</dbReference>
<dbReference type="PANTHER" id="PTHR38791">
    <property type="entry name" value="ZN(II)2CYS6 TRANSCRIPTION FACTOR (EUROFUNG)-RELATED-RELATED"/>
    <property type="match status" value="1"/>
</dbReference>
<name>A0A7H8R4B3_TALRU</name>
<dbReference type="OrthoDB" id="4220372at2759"/>
<dbReference type="GO" id="GO:0000981">
    <property type="term" value="F:DNA-binding transcription factor activity, RNA polymerase II-specific"/>
    <property type="evidence" value="ECO:0007669"/>
    <property type="project" value="InterPro"/>
</dbReference>
<keyword evidence="2" id="KW-0804">Transcription</keyword>
<evidence type="ECO:0000313" key="6">
    <source>
        <dbReference type="Proteomes" id="UP000509510"/>
    </source>
</evidence>
<keyword evidence="1" id="KW-0805">Transcription regulation</keyword>
<evidence type="ECO:0000256" key="1">
    <source>
        <dbReference type="ARBA" id="ARBA00023015"/>
    </source>
</evidence>